<feature type="compositionally biased region" description="Low complexity" evidence="1">
    <location>
        <begin position="24"/>
        <end position="39"/>
    </location>
</feature>
<feature type="compositionally biased region" description="Low complexity" evidence="1">
    <location>
        <begin position="64"/>
        <end position="85"/>
    </location>
</feature>
<proteinExistence type="predicted"/>
<keyword evidence="2" id="KW-1133">Transmembrane helix</keyword>
<feature type="region of interest" description="Disordered" evidence="1">
    <location>
        <begin position="207"/>
        <end position="231"/>
    </location>
</feature>
<feature type="transmembrane region" description="Helical" evidence="2">
    <location>
        <begin position="181"/>
        <end position="203"/>
    </location>
</feature>
<dbReference type="Proteomes" id="UP000679690">
    <property type="component" value="Unassembled WGS sequence"/>
</dbReference>
<evidence type="ECO:0008006" key="5">
    <source>
        <dbReference type="Google" id="ProtNLM"/>
    </source>
</evidence>
<evidence type="ECO:0000313" key="4">
    <source>
        <dbReference type="Proteomes" id="UP000679690"/>
    </source>
</evidence>
<organism evidence="3 4">
    <name type="scientific">Actinoplanes flavus</name>
    <dbReference type="NCBI Taxonomy" id="2820290"/>
    <lineage>
        <taxon>Bacteria</taxon>
        <taxon>Bacillati</taxon>
        <taxon>Actinomycetota</taxon>
        <taxon>Actinomycetes</taxon>
        <taxon>Micromonosporales</taxon>
        <taxon>Micromonosporaceae</taxon>
        <taxon>Actinoplanes</taxon>
    </lineage>
</organism>
<sequence>MTAFRAAASDPAAHQPSPPDRAAPDPGAAPRPAAGPSSGTTYPSGAHPTAGHSGHTYGSASAHPGAPRYAGGAPQRGPAGGSAPAYPRGSQYSGEPRIPRQHGAPGQNGRAAWAAPDPAASEGPTQPLGTPEPPAPGSAAANEQTARPEAAPEDAKPVKEPKVPAKEPRTKVRKAPRRTTVALAVLLSLLALAGSVAAVVLAWRTKESEEARRTEESTAVETPSPAPARPDEYRVSYAKEPLRIQPACAAVVHLDLDEPRAAVAENLADLRYENRCGGRQPQLSLGAGAARGSRYAGADTDAEGCDRAIRTSPLGQGLRVEVTKGTALCVLTTATPAALVLVEIVEVGGSGGAGLRATSWQMPGGR</sequence>
<evidence type="ECO:0000313" key="3">
    <source>
        <dbReference type="EMBL" id="MBO3741061.1"/>
    </source>
</evidence>
<evidence type="ECO:0000256" key="2">
    <source>
        <dbReference type="SAM" id="Phobius"/>
    </source>
</evidence>
<feature type="compositionally biased region" description="Basic and acidic residues" evidence="1">
    <location>
        <begin position="207"/>
        <end position="216"/>
    </location>
</feature>
<protein>
    <recommendedName>
        <fullName evidence="5">Serine/threonine protein kinase</fullName>
    </recommendedName>
</protein>
<evidence type="ECO:0000256" key="1">
    <source>
        <dbReference type="SAM" id="MobiDB-lite"/>
    </source>
</evidence>
<feature type="region of interest" description="Disordered" evidence="1">
    <location>
        <begin position="1"/>
        <end position="176"/>
    </location>
</feature>
<keyword evidence="2" id="KW-0472">Membrane</keyword>
<gene>
    <name evidence="3" type="ORF">J5X75_26465</name>
</gene>
<reference evidence="3 4" key="1">
    <citation type="submission" date="2021-03" db="EMBL/GenBank/DDBJ databases">
        <title>Actinoplanes flavus sp. nov., a novel actinomycete isolated from Coconut Palm rhizosphere soil.</title>
        <authorList>
            <person name="Luo X."/>
        </authorList>
    </citation>
    <scope>NUCLEOTIDE SEQUENCE [LARGE SCALE GENOMIC DNA]</scope>
    <source>
        <strain evidence="3 4">NEAU-H7</strain>
    </source>
</reference>
<comment type="caution">
    <text evidence="3">The sequence shown here is derived from an EMBL/GenBank/DDBJ whole genome shotgun (WGS) entry which is preliminary data.</text>
</comment>
<name>A0ABS3URN2_9ACTN</name>
<feature type="compositionally biased region" description="Basic and acidic residues" evidence="1">
    <location>
        <begin position="153"/>
        <end position="170"/>
    </location>
</feature>
<keyword evidence="4" id="KW-1185">Reference proteome</keyword>
<accession>A0ABS3URN2</accession>
<dbReference type="EMBL" id="JAGFNS010000018">
    <property type="protein sequence ID" value="MBO3741061.1"/>
    <property type="molecule type" value="Genomic_DNA"/>
</dbReference>
<keyword evidence="2" id="KW-0812">Transmembrane</keyword>
<feature type="compositionally biased region" description="Low complexity" evidence="1">
    <location>
        <begin position="111"/>
        <end position="120"/>
    </location>
</feature>
<dbReference type="RefSeq" id="WP_208470206.1">
    <property type="nucleotide sequence ID" value="NZ_JAGFNS010000018.1"/>
</dbReference>